<evidence type="ECO:0000256" key="7">
    <source>
        <dbReference type="ARBA" id="ARBA00023136"/>
    </source>
</evidence>
<dbReference type="GO" id="GO:0140359">
    <property type="term" value="F:ABC-type transporter activity"/>
    <property type="evidence" value="ECO:0007669"/>
    <property type="project" value="InterPro"/>
</dbReference>
<dbReference type="SMART" id="SM00382">
    <property type="entry name" value="AAA"/>
    <property type="match status" value="1"/>
</dbReference>
<dbReference type="InterPro" id="IPR043926">
    <property type="entry name" value="ABCG_dom"/>
</dbReference>
<dbReference type="PANTHER" id="PTHR48041">
    <property type="entry name" value="ABC TRANSPORTER G FAMILY MEMBER 28"/>
    <property type="match status" value="1"/>
</dbReference>
<evidence type="ECO:0000259" key="8">
    <source>
        <dbReference type="PROSITE" id="PS50893"/>
    </source>
</evidence>
<evidence type="ECO:0000256" key="1">
    <source>
        <dbReference type="ARBA" id="ARBA00004141"/>
    </source>
</evidence>
<evidence type="ECO:0000256" key="2">
    <source>
        <dbReference type="ARBA" id="ARBA00022448"/>
    </source>
</evidence>
<dbReference type="InterPro" id="IPR017871">
    <property type="entry name" value="ABC_transporter-like_CS"/>
</dbReference>
<evidence type="ECO:0000313" key="9">
    <source>
        <dbReference type="EMBL" id="KAJ3185188.1"/>
    </source>
</evidence>
<dbReference type="InterPro" id="IPR003439">
    <property type="entry name" value="ABC_transporter-like_ATP-bd"/>
</dbReference>
<dbReference type="InterPro" id="IPR003593">
    <property type="entry name" value="AAA+_ATPase"/>
</dbReference>
<comment type="subcellular location">
    <subcellularLocation>
        <location evidence="1">Membrane</location>
        <topology evidence="1">Multi-pass membrane protein</topology>
    </subcellularLocation>
</comment>
<dbReference type="EMBL" id="JADGJQ010000002">
    <property type="protein sequence ID" value="KAJ3185188.1"/>
    <property type="molecule type" value="Genomic_DNA"/>
</dbReference>
<organism evidence="9 10">
    <name type="scientific">Geranomyces variabilis</name>
    <dbReference type="NCBI Taxonomy" id="109894"/>
    <lineage>
        <taxon>Eukaryota</taxon>
        <taxon>Fungi</taxon>
        <taxon>Fungi incertae sedis</taxon>
        <taxon>Chytridiomycota</taxon>
        <taxon>Chytridiomycota incertae sedis</taxon>
        <taxon>Chytridiomycetes</taxon>
        <taxon>Spizellomycetales</taxon>
        <taxon>Powellomycetaceae</taxon>
        <taxon>Geranomyces</taxon>
    </lineage>
</organism>
<dbReference type="GO" id="GO:0005524">
    <property type="term" value="F:ATP binding"/>
    <property type="evidence" value="ECO:0007669"/>
    <property type="project" value="UniProtKB-KW"/>
</dbReference>
<evidence type="ECO:0000256" key="6">
    <source>
        <dbReference type="ARBA" id="ARBA00022989"/>
    </source>
</evidence>
<keyword evidence="6" id="KW-1133">Transmembrane helix</keyword>
<dbReference type="GO" id="GO:0016020">
    <property type="term" value="C:membrane"/>
    <property type="evidence" value="ECO:0007669"/>
    <property type="project" value="UniProtKB-SubCell"/>
</dbReference>
<dbReference type="InterPro" id="IPR050352">
    <property type="entry name" value="ABCG_transporters"/>
</dbReference>
<keyword evidence="2" id="KW-0813">Transport</keyword>
<keyword evidence="7" id="KW-0472">Membrane</keyword>
<dbReference type="PANTHER" id="PTHR48041:SF91">
    <property type="entry name" value="ABC TRANSPORTER G FAMILY MEMBER 28"/>
    <property type="match status" value="1"/>
</dbReference>
<reference evidence="9" key="1">
    <citation type="submission" date="2020-05" db="EMBL/GenBank/DDBJ databases">
        <title>Phylogenomic resolution of chytrid fungi.</title>
        <authorList>
            <person name="Stajich J.E."/>
            <person name="Amses K."/>
            <person name="Simmons R."/>
            <person name="Seto K."/>
            <person name="Myers J."/>
            <person name="Bonds A."/>
            <person name="Quandt C.A."/>
            <person name="Barry K."/>
            <person name="Liu P."/>
            <person name="Grigoriev I."/>
            <person name="Longcore J.E."/>
            <person name="James T.Y."/>
        </authorList>
    </citation>
    <scope>NUCLEOTIDE SEQUENCE</scope>
    <source>
        <strain evidence="9">JEL0379</strain>
    </source>
</reference>
<dbReference type="AlphaFoldDB" id="A0AAD5TWG7"/>
<keyword evidence="3" id="KW-0812">Transmembrane</keyword>
<evidence type="ECO:0000256" key="3">
    <source>
        <dbReference type="ARBA" id="ARBA00022692"/>
    </source>
</evidence>
<protein>
    <recommendedName>
        <fullName evidence="8">ABC transporter domain-containing protein</fullName>
    </recommendedName>
</protein>
<evidence type="ECO:0000256" key="4">
    <source>
        <dbReference type="ARBA" id="ARBA00022741"/>
    </source>
</evidence>
<keyword evidence="4" id="KW-0547">Nucleotide-binding</keyword>
<dbReference type="Pfam" id="PF19055">
    <property type="entry name" value="ABC2_membrane_7"/>
    <property type="match status" value="1"/>
</dbReference>
<sequence length="423" mass="46774">MVLFQLCKLSTVKRNRKYRKRLGSMDTKSTPLAAEILEEGYWMDEFFETAEDVETPPPKPSCGRDSLRLDIEFENLGLTLPTGVQIMKGVSGTLKAGRLCAVMGPSGAGKSTFMSLLTGKTKRTSGTVQINGEQRELSYYRKLIGFAPQDDAMLRELTVLDILMVRISPSLAFLSAPLTVMLQHSALMRLPKEWTETRKKDLVLSTIAFLGLESIMNSVVGDETKRGISGGQRKRVNIGMELVSAPVCLMLDEPTSGLDSATSFEVCKLLHTIARDQNMTIAAIVHSPSPSAFDQFDDLLLLGKGGRAIYMGPRAEATEYFSRIGFSCWTGASLADFYMDIITGRVRCTKATDFEPEMLFTCWELEAAGKNPLLGLVNKSCRHGILDNDSKLSQLRSGSLNTKRVYYLPTLLRARMHADIPKS</sequence>
<dbReference type="PROSITE" id="PS50893">
    <property type="entry name" value="ABC_TRANSPORTER_2"/>
    <property type="match status" value="1"/>
</dbReference>
<dbReference type="Proteomes" id="UP001212152">
    <property type="component" value="Unassembled WGS sequence"/>
</dbReference>
<dbReference type="PROSITE" id="PS00211">
    <property type="entry name" value="ABC_TRANSPORTER_1"/>
    <property type="match status" value="1"/>
</dbReference>
<keyword evidence="10" id="KW-1185">Reference proteome</keyword>
<name>A0AAD5TWG7_9FUNG</name>
<feature type="domain" description="ABC transporter" evidence="8">
    <location>
        <begin position="71"/>
        <end position="330"/>
    </location>
</feature>
<comment type="caution">
    <text evidence="9">The sequence shown here is derived from an EMBL/GenBank/DDBJ whole genome shotgun (WGS) entry which is preliminary data.</text>
</comment>
<evidence type="ECO:0000313" key="10">
    <source>
        <dbReference type="Proteomes" id="UP001212152"/>
    </source>
</evidence>
<proteinExistence type="predicted"/>
<gene>
    <name evidence="9" type="ORF">HDU87_002756</name>
</gene>
<dbReference type="Pfam" id="PF00005">
    <property type="entry name" value="ABC_tran"/>
    <property type="match status" value="1"/>
</dbReference>
<keyword evidence="5" id="KW-0067">ATP-binding</keyword>
<dbReference type="GO" id="GO:0016887">
    <property type="term" value="F:ATP hydrolysis activity"/>
    <property type="evidence" value="ECO:0007669"/>
    <property type="project" value="InterPro"/>
</dbReference>
<dbReference type="SUPFAM" id="SSF52540">
    <property type="entry name" value="P-loop containing nucleoside triphosphate hydrolases"/>
    <property type="match status" value="1"/>
</dbReference>
<dbReference type="Gene3D" id="3.40.50.300">
    <property type="entry name" value="P-loop containing nucleotide triphosphate hydrolases"/>
    <property type="match status" value="1"/>
</dbReference>
<dbReference type="InterPro" id="IPR027417">
    <property type="entry name" value="P-loop_NTPase"/>
</dbReference>
<evidence type="ECO:0000256" key="5">
    <source>
        <dbReference type="ARBA" id="ARBA00022840"/>
    </source>
</evidence>
<accession>A0AAD5TWG7</accession>